<evidence type="ECO:0000313" key="2">
    <source>
        <dbReference type="Proteomes" id="UP001433508"/>
    </source>
</evidence>
<keyword evidence="1" id="KW-0808">Transferase</keyword>
<evidence type="ECO:0000313" key="1">
    <source>
        <dbReference type="EMBL" id="KAK9237732.1"/>
    </source>
</evidence>
<reference evidence="2" key="1">
    <citation type="journal article" date="2024" name="Front. Bioeng. Biotechnol.">
        <title>Genome-scale model development and genomic sequencing of the oleaginous clade Lipomyces.</title>
        <authorList>
            <person name="Czajka J.J."/>
            <person name="Han Y."/>
            <person name="Kim J."/>
            <person name="Mondo S.J."/>
            <person name="Hofstad B.A."/>
            <person name="Robles A."/>
            <person name="Haridas S."/>
            <person name="Riley R."/>
            <person name="LaButti K."/>
            <person name="Pangilinan J."/>
            <person name="Andreopoulos W."/>
            <person name="Lipzen A."/>
            <person name="Yan J."/>
            <person name="Wang M."/>
            <person name="Ng V."/>
            <person name="Grigoriev I.V."/>
            <person name="Spatafora J.W."/>
            <person name="Magnuson J.K."/>
            <person name="Baker S.E."/>
            <person name="Pomraning K.R."/>
        </authorList>
    </citation>
    <scope>NUCLEOTIDE SEQUENCE [LARGE SCALE GENOMIC DNA]</scope>
    <source>
        <strain evidence="2">CBS 7786</strain>
    </source>
</reference>
<dbReference type="Proteomes" id="UP001433508">
    <property type="component" value="Unassembled WGS sequence"/>
</dbReference>
<keyword evidence="1" id="KW-0489">Methyltransferase</keyword>
<dbReference type="EMBL" id="MU971365">
    <property type="protein sequence ID" value="KAK9237732.1"/>
    <property type="molecule type" value="Genomic_DNA"/>
</dbReference>
<accession>A0ACC3T1F3</accession>
<gene>
    <name evidence="1" type="ORF">V1525DRAFT_403190</name>
</gene>
<comment type="caution">
    <text evidence="1">The sequence shown here is derived from an EMBL/GenBank/DDBJ whole genome shotgun (WGS) entry which is preliminary data.</text>
</comment>
<keyword evidence="2" id="KW-1185">Reference proteome</keyword>
<sequence>MYHVRFLKVPYSKCLQHSQKSDSSKRSSTKLYSGKPVTARKPNDGLKSSSASPCRISFVVTLTTDLGESFFYGNATLSVNLIARRQSSSKAIDVTRTNVQWKTGMRALPIDLEVSVRQIDRIMKNGRMDVRFYVHVAPSTDNKYQNGNDICAHTTGDPLPALLPVTSMGFWFSGSEKPCALKDTIQHAIKYDGANYRYVVRDIPIGTTTLKLLEETGESIARHLWDSGILLCNFLMASKQNNDVFMRQLTGSSKQMNVLELGSGCGTVGLTLSKVFRQSHIVLTDLESARNVCERNIALNCTRSGSGANGQIEFSIFNWDSSKNTAEENAKVFDAKWDLVIASDCTYNVDSFDMLTDVLLRVVSQRTKLLLVHKERHGSEARVFDLLKEKNKLQSQWRQQLEPASARSTADILVRMGSMNQ</sequence>
<name>A0ACC3T1F3_LIPKO</name>
<organism evidence="1 2">
    <name type="scientific">Lipomyces kononenkoae</name>
    <name type="common">Yeast</name>
    <dbReference type="NCBI Taxonomy" id="34357"/>
    <lineage>
        <taxon>Eukaryota</taxon>
        <taxon>Fungi</taxon>
        <taxon>Dikarya</taxon>
        <taxon>Ascomycota</taxon>
        <taxon>Saccharomycotina</taxon>
        <taxon>Lipomycetes</taxon>
        <taxon>Lipomycetales</taxon>
        <taxon>Lipomycetaceae</taxon>
        <taxon>Lipomyces</taxon>
    </lineage>
</organism>
<protein>
    <submittedName>
        <fullName evidence="1">Methyltransferase-domain-containing protein</fullName>
    </submittedName>
</protein>
<proteinExistence type="predicted"/>